<sequence>MKKKSRMYFITGVISFVILIICIVIYKQFTDTKASKKLETSLVNSIKNDSSNKFTVNVGHTEVLSKDFLNKIEDEKKILIINGKGLRYEINTSDLKGKEKGNMSIMTKKLSEAENKKISTLISKNSEKEYEIYGFVIGDEKLEVGYKMQATIVVDSKWCGELVNVYRYDEESNQYSFVDRIKVEEDGNATLNIFRYGKYFLTSQDAPRYDESNVKLIYNEEFNEDGLPNKERWKYDLGGSGWGNEEKQNYTDSKENAKVQDGKLIITAKKERYEFNDYTSARLLSKDSWLYGRFEIKAKLPKGVGTWPAIWMMPKDSEYGSWPQSGEMDIMEHVGFDHGTVHATIHSQKYYWKANTQKAAQIQVDNVDSEFHVYSMEWTPHKIDFFVDGKKYFTTELDLIKDKEDGWKAWPYDKPFYLILNIAVGGSWGGQKGIDDSIFPQTMEVDYVKVYDLGVEKETMN</sequence>
<name>A0A173MZU6_CLOCL</name>
<dbReference type="PANTHER" id="PTHR10963:SF55">
    <property type="entry name" value="GLYCOSIDE HYDROLASE FAMILY 16 PROTEIN"/>
    <property type="match status" value="1"/>
</dbReference>
<evidence type="ECO:0000313" key="4">
    <source>
        <dbReference type="EMBL" id="BAV13066.1"/>
    </source>
</evidence>
<evidence type="ECO:0000256" key="1">
    <source>
        <dbReference type="ARBA" id="ARBA00006865"/>
    </source>
</evidence>
<dbReference type="GO" id="GO:0005975">
    <property type="term" value="P:carbohydrate metabolic process"/>
    <property type="evidence" value="ECO:0007669"/>
    <property type="project" value="InterPro"/>
</dbReference>
<evidence type="ECO:0000256" key="2">
    <source>
        <dbReference type="SAM" id="Phobius"/>
    </source>
</evidence>
<feature type="domain" description="GH16" evidence="3">
    <location>
        <begin position="202"/>
        <end position="456"/>
    </location>
</feature>
<dbReference type="InterPro" id="IPR000757">
    <property type="entry name" value="Beta-glucanase-like"/>
</dbReference>
<dbReference type="AlphaFoldDB" id="A0A173MZU6"/>
<keyword evidence="2" id="KW-0472">Membrane</keyword>
<dbReference type="InterPro" id="IPR013320">
    <property type="entry name" value="ConA-like_dom_sf"/>
</dbReference>
<dbReference type="PANTHER" id="PTHR10963">
    <property type="entry name" value="GLYCOSYL HYDROLASE-RELATED"/>
    <property type="match status" value="1"/>
</dbReference>
<gene>
    <name evidence="4" type="primary">Lam16A</name>
</gene>
<dbReference type="InterPro" id="IPR050546">
    <property type="entry name" value="Glycosyl_Hydrlase_16"/>
</dbReference>
<dbReference type="PROSITE" id="PS51762">
    <property type="entry name" value="GH16_2"/>
    <property type="match status" value="1"/>
</dbReference>
<comment type="similarity">
    <text evidence="1">Belongs to the glycosyl hydrolase 16 family.</text>
</comment>
<dbReference type="Pfam" id="PF00722">
    <property type="entry name" value="Glyco_hydro_16"/>
    <property type="match status" value="1"/>
</dbReference>
<keyword evidence="2" id="KW-0812">Transmembrane</keyword>
<keyword evidence="2" id="KW-1133">Transmembrane helix</keyword>
<feature type="transmembrane region" description="Helical" evidence="2">
    <location>
        <begin position="7"/>
        <end position="26"/>
    </location>
</feature>
<protein>
    <submittedName>
        <fullName evidence="4">Laminarinase</fullName>
    </submittedName>
</protein>
<organism evidence="4">
    <name type="scientific">Clostridium cellulovorans</name>
    <dbReference type="NCBI Taxonomy" id="1493"/>
    <lineage>
        <taxon>Bacteria</taxon>
        <taxon>Bacillati</taxon>
        <taxon>Bacillota</taxon>
        <taxon>Clostridia</taxon>
        <taxon>Eubacteriales</taxon>
        <taxon>Clostridiaceae</taxon>
        <taxon>Clostridium</taxon>
    </lineage>
</organism>
<dbReference type="CDD" id="cd08023">
    <property type="entry name" value="GH16_laminarinase_like"/>
    <property type="match status" value="1"/>
</dbReference>
<reference evidence="4" key="1">
    <citation type="submission" date="2009-04" db="EMBL/GenBank/DDBJ databases">
        <title>Clostridium cellulovorans cellulosomal and noncellulosomal genes.</title>
        <authorList>
            <person name="Tamaru Y."/>
        </authorList>
    </citation>
    <scope>NUCLEOTIDE SEQUENCE</scope>
</reference>
<evidence type="ECO:0000259" key="3">
    <source>
        <dbReference type="PROSITE" id="PS51762"/>
    </source>
</evidence>
<dbReference type="GO" id="GO:0004553">
    <property type="term" value="F:hydrolase activity, hydrolyzing O-glycosyl compounds"/>
    <property type="evidence" value="ECO:0007669"/>
    <property type="project" value="InterPro"/>
</dbReference>
<proteinExistence type="inferred from homology"/>
<dbReference type="SUPFAM" id="SSF49899">
    <property type="entry name" value="Concanavalin A-like lectins/glucanases"/>
    <property type="match status" value="1"/>
</dbReference>
<dbReference type="Gene3D" id="2.60.120.200">
    <property type="match status" value="1"/>
</dbReference>
<dbReference type="EMBL" id="AB499167">
    <property type="protein sequence ID" value="BAV13066.1"/>
    <property type="molecule type" value="Genomic_DNA"/>
</dbReference>
<accession>A0A173MZU6</accession>